<dbReference type="EMBL" id="BDQA01000485">
    <property type="protein sequence ID" value="GBH21959.1"/>
    <property type="molecule type" value="Genomic_RNA"/>
</dbReference>
<proteinExistence type="predicted"/>
<protein>
    <submittedName>
        <fullName evidence="1">RdRp</fullName>
    </submittedName>
</protein>
<reference evidence="1" key="1">
    <citation type="submission" date="2017-04" db="EMBL/GenBank/DDBJ databases">
        <title>Unveiling RNA virosphere associated with marine microorganisms.</title>
        <authorList>
            <person name="Urayama S."/>
            <person name="Takaki Y."/>
            <person name="Nishi S."/>
            <person name="Yoshida Y."/>
            <person name="Deguchi S."/>
            <person name="Takai K."/>
            <person name="Nunoura T."/>
        </authorList>
    </citation>
    <scope>NUCLEOTIDE SEQUENCE</scope>
</reference>
<dbReference type="AlphaFoldDB" id="A0A2V0R9I3"/>
<comment type="caution">
    <text evidence="1">The sequence shown here is derived from an EMBL/GenBank/DDBJ whole genome shotgun (WGS) entry which is preliminary data.</text>
</comment>
<accession>A0A2V0R9I3</accession>
<name>A0A2V0R9I3_9ZZZZ</name>
<organism evidence="1">
    <name type="scientific">viral metagenome</name>
    <dbReference type="NCBI Taxonomy" id="1070528"/>
    <lineage>
        <taxon>unclassified sequences</taxon>
        <taxon>metagenomes</taxon>
        <taxon>organismal metagenomes</taxon>
    </lineage>
</organism>
<sequence length="354" mass="39942">MRILRGADREAVENYRYIVLQRWTSVRVNKGHREVPVWVLRHPVSKNGFGCLRFGEEEELEAMMLPNQPVPYKASTAAMLKKYKFPAARLARQDFNKRALKMGVQLGQRYEDDLVSGVAAPCMPDKLQVQAAVRTAGDWCDWLDKVAPNEAVYRKGKAKTSVWQYGWQKDSMDRAKGGEAKLKAMVQLMEEHLEQAGEGNNLRRHQKVQNDHWRALDPESNAQRVSNAVLGSMNSVHRVWEKVPDERVGEFVLKMGGKQAAGAWAELQAQVPHRVACWMVKGKVSLGAEWPTHASTALRGIASLVWARALTELTPLHGPNGNARPTWWIQWAIRLRAAVNEAVAESGIAQRMRI</sequence>
<evidence type="ECO:0000313" key="1">
    <source>
        <dbReference type="EMBL" id="GBH21959.1"/>
    </source>
</evidence>